<keyword evidence="2" id="KW-0349">Heme</keyword>
<reference evidence="5" key="1">
    <citation type="journal article" date="2019" name="Int. J. Syst. Evol. Microbiol.">
        <title>The Global Catalogue of Microorganisms (GCM) 10K type strain sequencing project: providing services to taxonomists for standard genome sequencing and annotation.</title>
        <authorList>
            <consortium name="The Broad Institute Genomics Platform"/>
            <consortium name="The Broad Institute Genome Sequencing Center for Infectious Disease"/>
            <person name="Wu L."/>
            <person name="Ma J."/>
        </authorList>
    </citation>
    <scope>NUCLEOTIDE SEQUENCE [LARGE SCALE GENOMIC DNA]</scope>
    <source>
        <strain evidence="5">JCM 3115</strain>
    </source>
</reference>
<dbReference type="Pfam" id="PF00067">
    <property type="entry name" value="p450"/>
    <property type="match status" value="1"/>
</dbReference>
<dbReference type="Proteomes" id="UP000611554">
    <property type="component" value="Unassembled WGS sequence"/>
</dbReference>
<evidence type="ECO:0000313" key="5">
    <source>
        <dbReference type="Proteomes" id="UP000611554"/>
    </source>
</evidence>
<dbReference type="EMBL" id="BMQJ01000027">
    <property type="protein sequence ID" value="GGQ30025.1"/>
    <property type="molecule type" value="Genomic_DNA"/>
</dbReference>
<comment type="similarity">
    <text evidence="1 2">Belongs to the cytochrome P450 family.</text>
</comment>
<dbReference type="SUPFAM" id="SSF48264">
    <property type="entry name" value="Cytochrome P450"/>
    <property type="match status" value="1"/>
</dbReference>
<keyword evidence="2" id="KW-0408">Iron</keyword>
<evidence type="ECO:0000256" key="3">
    <source>
        <dbReference type="SAM" id="MobiDB-lite"/>
    </source>
</evidence>
<sequence>MTGTRGVQAAGNGPVNGPGSGGPVTGDAADGTPKSGGPAIGDAADGTPKSGGPVDDDRRAVERLAADFDHHDPELTPDLACLVHREIRETTPVAYSRAHGGMWILSRYDDVRAALRDHDTFSSASGVFFPRAEGTPPFAPLEYDPPEHTRFRALMKPPLLLPEARRLAPEIAVLVARTVRPVVARGGGDLVRELAVPLPLAVVSLAVGFSEDARDRIRDLTSNTWARMPRDGDAGGFWPAFAELFQSEIRRARARSGGDHLSVLVREEIDGRPVTDAELHVMLVAYAIAGHETSMNTLAHLLRHLAAHPGLQDRLRAEPHLMPAAVEEALRLWTPVDHGTRLTTRDVEVGGVVIPRGSRVVLLTGAANRDPRAFPEPEEFRLDRTPNRHLTFGHGIHFCLGAHLARVEFLAVLRELARHPDYELAGGTRRYYENGRHICLDRLPVRFRTARTP</sequence>
<dbReference type="InterPro" id="IPR036396">
    <property type="entry name" value="Cyt_P450_sf"/>
</dbReference>
<keyword evidence="2" id="KW-0479">Metal-binding</keyword>
<dbReference type="PANTHER" id="PTHR46696:SF6">
    <property type="entry name" value="P450, PUTATIVE (EUROFUNG)-RELATED"/>
    <property type="match status" value="1"/>
</dbReference>
<evidence type="ECO:0000313" key="4">
    <source>
        <dbReference type="EMBL" id="GGQ30025.1"/>
    </source>
</evidence>
<evidence type="ECO:0000256" key="2">
    <source>
        <dbReference type="RuleBase" id="RU000461"/>
    </source>
</evidence>
<keyword evidence="2" id="KW-0560">Oxidoreductase</keyword>
<dbReference type="Gene3D" id="1.10.630.10">
    <property type="entry name" value="Cytochrome P450"/>
    <property type="match status" value="1"/>
</dbReference>
<dbReference type="InterPro" id="IPR017972">
    <property type="entry name" value="Cyt_P450_CS"/>
</dbReference>
<evidence type="ECO:0000256" key="1">
    <source>
        <dbReference type="ARBA" id="ARBA00010617"/>
    </source>
</evidence>
<proteinExistence type="inferred from homology"/>
<feature type="region of interest" description="Disordered" evidence="3">
    <location>
        <begin position="1"/>
        <end position="56"/>
    </location>
</feature>
<keyword evidence="2" id="KW-0503">Monooxygenase</keyword>
<gene>
    <name evidence="4" type="ORF">GCM10010140_70170</name>
</gene>
<dbReference type="PROSITE" id="PS00086">
    <property type="entry name" value="CYTOCHROME_P450"/>
    <property type="match status" value="1"/>
</dbReference>
<name>A0ABQ2RIL4_9ACTN</name>
<protein>
    <submittedName>
        <fullName evidence="4">Cytochrome P450</fullName>
    </submittedName>
</protein>
<feature type="compositionally biased region" description="Gly residues" evidence="3">
    <location>
        <begin position="14"/>
        <end position="24"/>
    </location>
</feature>
<dbReference type="PRINTS" id="PR00385">
    <property type="entry name" value="P450"/>
</dbReference>
<dbReference type="InterPro" id="IPR002397">
    <property type="entry name" value="Cyt_P450_B"/>
</dbReference>
<organism evidence="4 5">
    <name type="scientific">Streptosporangium pseudovulgare</name>
    <dbReference type="NCBI Taxonomy" id="35765"/>
    <lineage>
        <taxon>Bacteria</taxon>
        <taxon>Bacillati</taxon>
        <taxon>Actinomycetota</taxon>
        <taxon>Actinomycetes</taxon>
        <taxon>Streptosporangiales</taxon>
        <taxon>Streptosporangiaceae</taxon>
        <taxon>Streptosporangium</taxon>
    </lineage>
</organism>
<dbReference type="PRINTS" id="PR00359">
    <property type="entry name" value="BP450"/>
</dbReference>
<accession>A0ABQ2RIL4</accession>
<keyword evidence="5" id="KW-1185">Reference proteome</keyword>
<dbReference type="RefSeq" id="WP_189250719.1">
    <property type="nucleotide sequence ID" value="NZ_BMQJ01000027.1"/>
</dbReference>
<dbReference type="PANTHER" id="PTHR46696">
    <property type="entry name" value="P450, PUTATIVE (EUROFUNG)-RELATED"/>
    <property type="match status" value="1"/>
</dbReference>
<comment type="caution">
    <text evidence="4">The sequence shown here is derived from an EMBL/GenBank/DDBJ whole genome shotgun (WGS) entry which is preliminary data.</text>
</comment>
<dbReference type="InterPro" id="IPR001128">
    <property type="entry name" value="Cyt_P450"/>
</dbReference>